<proteinExistence type="predicted"/>
<keyword evidence="5" id="KW-1185">Reference proteome</keyword>
<dbReference type="Pfam" id="PF22552">
    <property type="entry name" value="TY-Chap3"/>
    <property type="match status" value="1"/>
</dbReference>
<evidence type="ECO:0000259" key="2">
    <source>
        <dbReference type="Pfam" id="PF22552"/>
    </source>
</evidence>
<dbReference type="EMBL" id="SDWV01000012">
    <property type="protein sequence ID" value="RYC10492.1"/>
    <property type="molecule type" value="Genomic_DNA"/>
</dbReference>
<dbReference type="InterPro" id="IPR054343">
    <property type="entry name" value="TY-Chap_M"/>
</dbReference>
<dbReference type="Proteomes" id="UP000291101">
    <property type="component" value="Unassembled WGS sequence"/>
</dbReference>
<evidence type="ECO:0000259" key="3">
    <source>
        <dbReference type="Pfam" id="PF22554"/>
    </source>
</evidence>
<protein>
    <submittedName>
        <fullName evidence="4">Uncharacterized protein</fullName>
    </submittedName>
</protein>
<dbReference type="RefSeq" id="WP_129427362.1">
    <property type="nucleotide sequence ID" value="NZ_SDWV01000012.1"/>
</dbReference>
<accession>A0A4Q2SX60</accession>
<comment type="caution">
    <text evidence="4">The sequence shown here is derived from an EMBL/GenBank/DDBJ whole genome shotgun (WGS) entry which is preliminary data.</text>
</comment>
<dbReference type="OrthoDB" id="4772408at2"/>
<dbReference type="InterPro" id="IPR054342">
    <property type="entry name" value="TY-Chap_C"/>
</dbReference>
<dbReference type="Pfam" id="PF22551">
    <property type="entry name" value="TY-Chap1"/>
    <property type="match status" value="1"/>
</dbReference>
<evidence type="ECO:0000313" key="4">
    <source>
        <dbReference type="EMBL" id="RYC10492.1"/>
    </source>
</evidence>
<dbReference type="AlphaFoldDB" id="A0A4Q2SX60"/>
<evidence type="ECO:0000313" key="5">
    <source>
        <dbReference type="Proteomes" id="UP000291101"/>
    </source>
</evidence>
<organism evidence="4 5">
    <name type="scientific">Nocardioides zhouii</name>
    <dbReference type="NCBI Taxonomy" id="1168729"/>
    <lineage>
        <taxon>Bacteria</taxon>
        <taxon>Bacillati</taxon>
        <taxon>Actinomycetota</taxon>
        <taxon>Actinomycetes</taxon>
        <taxon>Propionibacteriales</taxon>
        <taxon>Nocardioidaceae</taxon>
        <taxon>Nocardioides</taxon>
    </lineage>
</organism>
<gene>
    <name evidence="4" type="ORF">EUA94_13280</name>
</gene>
<dbReference type="Pfam" id="PF22554">
    <property type="entry name" value="Chap-C"/>
    <property type="match status" value="1"/>
</dbReference>
<name>A0A4Q2SX60_9ACTN</name>
<sequence>MNDELERRWDDTVETAWREFRQRLADRLAMLEIDDSVVIDTDPDEMAAPWCEVTLTGGILWVQVLANGDHDLTVKLEPREVDRAAVMVVEALRATYGVLHPIYLHADGLEPQALGEPAPQQEIDLTEATQPSSVDDVRAVIDLAVADVYDDAPQWDDDGDLGLPTEAHVVWASVNGHAPRVLLSCMLLDDVDDTESALVEINRLNRAEWGLTFTLHERRISVTRELGLGVALPLAVQGEIQRLLSQVDGWGRDLAERVRTGAESRSRDRSSGRFATAYAVMAELEREQRGSVGPAAMARIFGNDTGLLLKAIRITERRRRDMRTKARSARDEGRRTQEKLARARHDYLRDLAVRMRAGLRLIVDAPVRKVQADQLALFDEDEAGTSR</sequence>
<reference evidence="4 5" key="1">
    <citation type="submission" date="2019-01" db="EMBL/GenBank/DDBJ databases">
        <title>Novel species of Nocardioides.</title>
        <authorList>
            <person name="Liu Q."/>
            <person name="X Y.-H."/>
        </authorList>
    </citation>
    <scope>NUCLEOTIDE SEQUENCE [LARGE SCALE GENOMIC DNA]</scope>
    <source>
        <strain evidence="4 5">HLT2-9</strain>
    </source>
</reference>
<feature type="domain" description="TY-Chap central" evidence="1">
    <location>
        <begin position="135"/>
        <end position="259"/>
    </location>
</feature>
<feature type="domain" description="TY-Chap C-terminal" evidence="3">
    <location>
        <begin position="273"/>
        <end position="362"/>
    </location>
</feature>
<evidence type="ECO:0000259" key="1">
    <source>
        <dbReference type="Pfam" id="PF22551"/>
    </source>
</evidence>
<feature type="domain" description="TY-Chap N-terminal" evidence="2">
    <location>
        <begin position="15"/>
        <end position="68"/>
    </location>
</feature>
<dbReference type="InterPro" id="IPR054344">
    <property type="entry name" value="TY-Chap_N"/>
</dbReference>